<dbReference type="InterPro" id="IPR031321">
    <property type="entry name" value="UCP012641"/>
</dbReference>
<dbReference type="EMBL" id="CP089983">
    <property type="protein sequence ID" value="WXB09607.1"/>
    <property type="molecule type" value="Genomic_DNA"/>
</dbReference>
<evidence type="ECO:0000313" key="3">
    <source>
        <dbReference type="Proteomes" id="UP001374803"/>
    </source>
</evidence>
<keyword evidence="3" id="KW-1185">Reference proteome</keyword>
<dbReference type="RefSeq" id="WP_394839278.1">
    <property type="nucleotide sequence ID" value="NZ_CP089929.1"/>
</dbReference>
<organism evidence="2 3">
    <name type="scientific">Pendulispora rubella</name>
    <dbReference type="NCBI Taxonomy" id="2741070"/>
    <lineage>
        <taxon>Bacteria</taxon>
        <taxon>Pseudomonadati</taxon>
        <taxon>Myxococcota</taxon>
        <taxon>Myxococcia</taxon>
        <taxon>Myxococcales</taxon>
        <taxon>Sorangiineae</taxon>
        <taxon>Pendulisporaceae</taxon>
        <taxon>Pendulispora</taxon>
    </lineage>
</organism>
<protein>
    <submittedName>
        <fullName evidence="2">Zinc-binding peptidase</fullName>
    </submittedName>
</protein>
<dbReference type="Proteomes" id="UP001374803">
    <property type="component" value="Chromosome"/>
</dbReference>
<dbReference type="Pfam" id="PF15887">
    <property type="entry name" value="Peptidase_Mx"/>
    <property type="match status" value="1"/>
</dbReference>
<dbReference type="Pfam" id="PF10005">
    <property type="entry name" value="Zn_ribbon_DZR_6"/>
    <property type="match status" value="1"/>
</dbReference>
<proteinExistence type="predicted"/>
<feature type="domain" description="Zinc-ribbon" evidence="1">
    <location>
        <begin position="3"/>
        <end position="102"/>
    </location>
</feature>
<sequence length="363" mass="41146">MKVFHCDHCDQLLFFENVNCVRCGRALAYVPEVGLTSLDPAGRHRWTSPVAPGTMFRLCANYSQHNVCNWAIPVPKRGSKGEATNALCRACLLTRTIPNLSQEGNIRLWYKLEVAKRRLVYTLDQLGLPYQSKHEDPKAGLAFEFLEDVPNGPDGQGACVLTGHHDGVITINVAEANDAERVKRRTELGEPYRTLLGHFRHEVGHYYWDRLIRDDPPRLEAFRARFGDERADYQAALKRHYEQGPAKNWQDRYVSAYATMHPWEDWAETWAHYLHMSDTLETAAACGIALVPSRRDEPTVKKVPDPIAEDVSFERMITSWSAVTYALNNLNRGMGHDDTYPFVLSTEAVAKLHFVHQTVGAAT</sequence>
<gene>
    <name evidence="2" type="ORF">LVJ94_20545</name>
</gene>
<dbReference type="Gene3D" id="3.40.390.70">
    <property type="match status" value="1"/>
</dbReference>
<dbReference type="PIRSF" id="PIRSF012641">
    <property type="entry name" value="UCP012641"/>
    <property type="match status" value="1"/>
</dbReference>
<accession>A0ABZ2LF88</accession>
<evidence type="ECO:0000259" key="1">
    <source>
        <dbReference type="Pfam" id="PF10005"/>
    </source>
</evidence>
<reference evidence="2" key="1">
    <citation type="submission" date="2021-12" db="EMBL/GenBank/DDBJ databases">
        <title>Discovery of the Pendulisporaceae a myxobacterial family with distinct sporulation behavior and unique specialized metabolism.</title>
        <authorList>
            <person name="Garcia R."/>
            <person name="Popoff A."/>
            <person name="Bader C.D."/>
            <person name="Loehr J."/>
            <person name="Walesch S."/>
            <person name="Walt C."/>
            <person name="Boldt J."/>
            <person name="Bunk B."/>
            <person name="Haeckl F.J.F.P.J."/>
            <person name="Gunesch A.P."/>
            <person name="Birkelbach J."/>
            <person name="Nuebel U."/>
            <person name="Pietschmann T."/>
            <person name="Bach T."/>
            <person name="Mueller R."/>
        </authorList>
    </citation>
    <scope>NUCLEOTIDE SEQUENCE</scope>
    <source>
        <strain evidence="2">MSr11367</strain>
    </source>
</reference>
<evidence type="ECO:0000313" key="2">
    <source>
        <dbReference type="EMBL" id="WXB09607.1"/>
    </source>
</evidence>
<dbReference type="InterPro" id="IPR011201">
    <property type="entry name" value="Zinc-ribbon_6_bact"/>
</dbReference>
<name>A0ABZ2LF88_9BACT</name>